<dbReference type="PROSITE" id="PS51330">
    <property type="entry name" value="DHFR_2"/>
    <property type="match status" value="1"/>
</dbReference>
<reference evidence="10" key="1">
    <citation type="submission" date="2018-06" db="EMBL/GenBank/DDBJ databases">
        <authorList>
            <consortium name="Pathogen Informatics"/>
            <person name="Doyle S."/>
        </authorList>
    </citation>
    <scope>NUCLEOTIDE SEQUENCE [LARGE SCALE GENOMIC DNA]</scope>
    <source>
        <strain evidence="10">NCTC13765</strain>
    </source>
</reference>
<evidence type="ECO:0000256" key="8">
    <source>
        <dbReference type="RuleBase" id="RU004474"/>
    </source>
</evidence>
<dbReference type="FunFam" id="3.40.430.10:FF:000009">
    <property type="entry name" value="Dihydrofolate reductase"/>
    <property type="match status" value="1"/>
</dbReference>
<evidence type="ECO:0000256" key="3">
    <source>
        <dbReference type="ARBA" id="ARBA00012856"/>
    </source>
</evidence>
<comment type="catalytic activity">
    <reaction evidence="7">
        <text>(6S)-5,6,7,8-tetrahydrofolate + NADP(+) = 7,8-dihydrofolate + NADPH + H(+)</text>
        <dbReference type="Rhea" id="RHEA:15009"/>
        <dbReference type="ChEBI" id="CHEBI:15378"/>
        <dbReference type="ChEBI" id="CHEBI:57451"/>
        <dbReference type="ChEBI" id="CHEBI:57453"/>
        <dbReference type="ChEBI" id="CHEBI:57783"/>
        <dbReference type="ChEBI" id="CHEBI:58349"/>
        <dbReference type="EC" id="1.5.1.3"/>
    </reaction>
</comment>
<keyword evidence="4 7" id="KW-0554">One-carbon metabolism</keyword>
<dbReference type="UniPathway" id="UPA00077">
    <property type="reaction ID" value="UER00158"/>
</dbReference>
<evidence type="ECO:0000256" key="4">
    <source>
        <dbReference type="ARBA" id="ARBA00022563"/>
    </source>
</evidence>
<keyword evidence="5 7" id="KW-0521">NADP</keyword>
<evidence type="ECO:0000256" key="7">
    <source>
        <dbReference type="PIRNR" id="PIRNR000194"/>
    </source>
</evidence>
<proteinExistence type="inferred from homology"/>
<evidence type="ECO:0000313" key="11">
    <source>
        <dbReference type="Proteomes" id="UP000254634"/>
    </source>
</evidence>
<protein>
    <recommendedName>
        <fullName evidence="3 7">Dihydrofolate reductase</fullName>
        <ecNumber evidence="3 7">1.5.1.3</ecNumber>
    </recommendedName>
</protein>
<evidence type="ECO:0000256" key="2">
    <source>
        <dbReference type="ARBA" id="ARBA00009539"/>
    </source>
</evidence>
<dbReference type="GO" id="GO:0046452">
    <property type="term" value="P:dihydrofolate metabolic process"/>
    <property type="evidence" value="ECO:0007669"/>
    <property type="project" value="TreeGrafter"/>
</dbReference>
<dbReference type="Proteomes" id="UP000254634">
    <property type="component" value="Unassembled WGS sequence"/>
</dbReference>
<dbReference type="OrthoDB" id="9804315at2"/>
<evidence type="ECO:0000256" key="6">
    <source>
        <dbReference type="ARBA" id="ARBA00023002"/>
    </source>
</evidence>
<organism evidence="10 11">
    <name type="scientific">Streptococcus massiliensis</name>
    <dbReference type="NCBI Taxonomy" id="313439"/>
    <lineage>
        <taxon>Bacteria</taxon>
        <taxon>Bacillati</taxon>
        <taxon>Bacillota</taxon>
        <taxon>Bacilli</taxon>
        <taxon>Lactobacillales</taxon>
        <taxon>Streptococcaceae</taxon>
        <taxon>Streptococcus</taxon>
    </lineage>
</organism>
<comment type="pathway">
    <text evidence="1 7">Cofactor biosynthesis; tetrahydrofolate biosynthesis; 5,6,7,8-tetrahydrofolate from 7,8-dihydrofolate: step 1/1.</text>
</comment>
<dbReference type="RefSeq" id="WP_018371698.1">
    <property type="nucleotide sequence ID" value="NZ_UHFR01000005.1"/>
</dbReference>
<evidence type="ECO:0000256" key="1">
    <source>
        <dbReference type="ARBA" id="ARBA00004903"/>
    </source>
</evidence>
<dbReference type="EMBL" id="UHFR01000005">
    <property type="protein sequence ID" value="SUN76109.1"/>
    <property type="molecule type" value="Genomic_DNA"/>
</dbReference>
<dbReference type="GO" id="GO:0046654">
    <property type="term" value="P:tetrahydrofolate biosynthetic process"/>
    <property type="evidence" value="ECO:0007669"/>
    <property type="project" value="UniProtKB-UniPathway"/>
</dbReference>
<keyword evidence="6 7" id="KW-0560">Oxidoreductase</keyword>
<dbReference type="AlphaFoldDB" id="A0A380KXV2"/>
<sequence length="169" mass="19669">MSKKIVAIWAQDEAGLIGKDNRMPWYLPAELQHFKETTMGQAILMGRVTFDGMKRRVLSGRTTLVLTADKHYQIEDERVLVFHDVQSVLRWYEKQDKTLFIIGGAQILAAFEPYIEEIVQTQVHATLEGDTYFPERFDLSKFALLKEDFHAKDEKNPYDFTVKLLRKEA</sequence>
<evidence type="ECO:0000256" key="5">
    <source>
        <dbReference type="ARBA" id="ARBA00022857"/>
    </source>
</evidence>
<evidence type="ECO:0000313" key="10">
    <source>
        <dbReference type="EMBL" id="SUN76109.1"/>
    </source>
</evidence>
<dbReference type="CDD" id="cd00209">
    <property type="entry name" value="DHFR"/>
    <property type="match status" value="1"/>
</dbReference>
<dbReference type="InterPro" id="IPR024072">
    <property type="entry name" value="DHFR-like_dom_sf"/>
</dbReference>
<dbReference type="GO" id="GO:0006730">
    <property type="term" value="P:one-carbon metabolic process"/>
    <property type="evidence" value="ECO:0007669"/>
    <property type="project" value="UniProtKB-KW"/>
</dbReference>
<comment type="similarity">
    <text evidence="2 7 8">Belongs to the dihydrofolate reductase family.</text>
</comment>
<dbReference type="GO" id="GO:0050661">
    <property type="term" value="F:NADP binding"/>
    <property type="evidence" value="ECO:0007669"/>
    <property type="project" value="InterPro"/>
</dbReference>
<dbReference type="GO" id="GO:0005829">
    <property type="term" value="C:cytosol"/>
    <property type="evidence" value="ECO:0007669"/>
    <property type="project" value="TreeGrafter"/>
</dbReference>
<dbReference type="PANTHER" id="PTHR48069">
    <property type="entry name" value="DIHYDROFOLATE REDUCTASE"/>
    <property type="match status" value="1"/>
</dbReference>
<dbReference type="STRING" id="1123307.GCA_000380065_00998"/>
<dbReference type="InterPro" id="IPR017925">
    <property type="entry name" value="DHFR_CS"/>
</dbReference>
<name>A0A380KXV2_9STRE</name>
<dbReference type="GO" id="GO:0046655">
    <property type="term" value="P:folic acid metabolic process"/>
    <property type="evidence" value="ECO:0007669"/>
    <property type="project" value="TreeGrafter"/>
</dbReference>
<comment type="function">
    <text evidence="7">Key enzyme in folate metabolism. Catalyzes an essential reaction for de novo glycine and purine synthesis, and for DNA precursor synthesis.</text>
</comment>
<dbReference type="PROSITE" id="PS00075">
    <property type="entry name" value="DHFR_1"/>
    <property type="match status" value="1"/>
</dbReference>
<evidence type="ECO:0000259" key="9">
    <source>
        <dbReference type="PROSITE" id="PS51330"/>
    </source>
</evidence>
<dbReference type="PANTHER" id="PTHR48069:SF3">
    <property type="entry name" value="DIHYDROFOLATE REDUCTASE"/>
    <property type="match status" value="1"/>
</dbReference>
<gene>
    <name evidence="10" type="primary">folA</name>
    <name evidence="10" type="ORF">NCTC13765_00555</name>
</gene>
<keyword evidence="11" id="KW-1185">Reference proteome</keyword>
<dbReference type="SUPFAM" id="SSF53597">
    <property type="entry name" value="Dihydrofolate reductase-like"/>
    <property type="match status" value="1"/>
</dbReference>
<dbReference type="Gene3D" id="3.40.430.10">
    <property type="entry name" value="Dihydrofolate Reductase, subunit A"/>
    <property type="match status" value="1"/>
</dbReference>
<dbReference type="Pfam" id="PF00186">
    <property type="entry name" value="DHFR_1"/>
    <property type="match status" value="1"/>
</dbReference>
<dbReference type="GO" id="GO:0004146">
    <property type="term" value="F:dihydrofolate reductase activity"/>
    <property type="evidence" value="ECO:0007669"/>
    <property type="project" value="UniProtKB-EC"/>
</dbReference>
<dbReference type="InterPro" id="IPR012259">
    <property type="entry name" value="DHFR"/>
</dbReference>
<dbReference type="PRINTS" id="PR00070">
    <property type="entry name" value="DHFR"/>
</dbReference>
<dbReference type="PIRSF" id="PIRSF000194">
    <property type="entry name" value="DHFR"/>
    <property type="match status" value="1"/>
</dbReference>
<dbReference type="InterPro" id="IPR001796">
    <property type="entry name" value="DHFR_dom"/>
</dbReference>
<feature type="domain" description="DHFR" evidence="9">
    <location>
        <begin position="4"/>
        <end position="167"/>
    </location>
</feature>
<dbReference type="EC" id="1.5.1.3" evidence="3 7"/>
<accession>A0A380KXV2</accession>